<comment type="caution">
    <text evidence="5">The sequence shown here is derived from an EMBL/GenBank/DDBJ whole genome shotgun (WGS) entry which is preliminary data.</text>
</comment>
<dbReference type="CDD" id="cd02022">
    <property type="entry name" value="DPCK"/>
    <property type="match status" value="1"/>
</dbReference>
<comment type="catalytic activity">
    <reaction evidence="3">
        <text>3'-dephospho-CoA + ATP = ADP + CoA + H(+)</text>
        <dbReference type="Rhea" id="RHEA:18245"/>
        <dbReference type="ChEBI" id="CHEBI:15378"/>
        <dbReference type="ChEBI" id="CHEBI:30616"/>
        <dbReference type="ChEBI" id="CHEBI:57287"/>
        <dbReference type="ChEBI" id="CHEBI:57328"/>
        <dbReference type="ChEBI" id="CHEBI:456216"/>
        <dbReference type="EC" id="2.7.1.24"/>
    </reaction>
</comment>
<feature type="binding site" evidence="3">
    <location>
        <begin position="12"/>
        <end position="17"/>
    </location>
    <ligand>
        <name>ATP</name>
        <dbReference type="ChEBI" id="CHEBI:30616"/>
    </ligand>
</feature>
<dbReference type="EC" id="2.7.1.24" evidence="3 4"/>
<evidence type="ECO:0000256" key="4">
    <source>
        <dbReference type="NCBIfam" id="TIGR00152"/>
    </source>
</evidence>
<keyword evidence="3" id="KW-0963">Cytoplasm</keyword>
<dbReference type="Pfam" id="PF01121">
    <property type="entry name" value="CoaE"/>
    <property type="match status" value="1"/>
</dbReference>
<dbReference type="SUPFAM" id="SSF52540">
    <property type="entry name" value="P-loop containing nucleoside triphosphate hydrolases"/>
    <property type="match status" value="1"/>
</dbReference>
<evidence type="ECO:0000313" key="6">
    <source>
        <dbReference type="Proteomes" id="UP001597252"/>
    </source>
</evidence>
<dbReference type="InterPro" id="IPR027417">
    <property type="entry name" value="P-loop_NTPase"/>
</dbReference>
<comment type="pathway">
    <text evidence="3">Cofactor biosynthesis; coenzyme A biosynthesis; CoA from (R)-pantothenate: step 5/5.</text>
</comment>
<dbReference type="InterPro" id="IPR001977">
    <property type="entry name" value="Depp_CoAkinase"/>
</dbReference>
<dbReference type="HAMAP" id="MF_00376">
    <property type="entry name" value="Dephospho_CoA_kinase"/>
    <property type="match status" value="1"/>
</dbReference>
<dbReference type="PANTHER" id="PTHR10695">
    <property type="entry name" value="DEPHOSPHO-COA KINASE-RELATED"/>
    <property type="match status" value="1"/>
</dbReference>
<keyword evidence="3 5" id="KW-0808">Transferase</keyword>
<reference evidence="6" key="1">
    <citation type="journal article" date="2019" name="Int. J. Syst. Evol. Microbiol.">
        <title>The Global Catalogue of Microorganisms (GCM) 10K type strain sequencing project: providing services to taxonomists for standard genome sequencing and annotation.</title>
        <authorList>
            <consortium name="The Broad Institute Genomics Platform"/>
            <consortium name="The Broad Institute Genome Sequencing Center for Infectious Disease"/>
            <person name="Wu L."/>
            <person name="Ma J."/>
        </authorList>
    </citation>
    <scope>NUCLEOTIDE SEQUENCE [LARGE SCALE GENOMIC DNA]</scope>
    <source>
        <strain evidence="6">CCM 8903</strain>
    </source>
</reference>
<dbReference type="GO" id="GO:0004140">
    <property type="term" value="F:dephospho-CoA kinase activity"/>
    <property type="evidence" value="ECO:0007669"/>
    <property type="project" value="UniProtKB-EC"/>
</dbReference>
<sequence>MTYLLGLTGGIATGKSTVAAAFKAAGFPVVSADVIARKIVEPGQPALAAIVAEFGPETLLPDGHLNRRVLGQRVFADPQALAKLNAIDQPYLREAIIQALQAAKASGKAIVVGEIPLLFESHFESVFDGVAVVTLPPHLQRQRLMARDGLDEIEAQQRIDAQMPLAEKIAKADFLIDNSQGPAVRLAQVTALIAHLTR</sequence>
<keyword evidence="3" id="KW-0173">Coenzyme A biosynthesis</keyword>
<proteinExistence type="inferred from homology"/>
<dbReference type="Proteomes" id="UP001597252">
    <property type="component" value="Unassembled WGS sequence"/>
</dbReference>
<keyword evidence="2 3" id="KW-0067">ATP-binding</keyword>
<dbReference type="NCBIfam" id="TIGR00152">
    <property type="entry name" value="dephospho-CoA kinase"/>
    <property type="match status" value="1"/>
</dbReference>
<accession>A0ABW4E422</accession>
<dbReference type="Gene3D" id="3.40.50.300">
    <property type="entry name" value="P-loop containing nucleotide triphosphate hydrolases"/>
    <property type="match status" value="1"/>
</dbReference>
<organism evidence="5 6">
    <name type="scientific">Lacticaseibacillus baoqingensis</name>
    <dbReference type="NCBI Taxonomy" id="2486013"/>
    <lineage>
        <taxon>Bacteria</taxon>
        <taxon>Bacillati</taxon>
        <taxon>Bacillota</taxon>
        <taxon>Bacilli</taxon>
        <taxon>Lactobacillales</taxon>
        <taxon>Lactobacillaceae</taxon>
        <taxon>Lacticaseibacillus</taxon>
    </lineage>
</organism>
<evidence type="ECO:0000256" key="1">
    <source>
        <dbReference type="ARBA" id="ARBA00022741"/>
    </source>
</evidence>
<evidence type="ECO:0000256" key="3">
    <source>
        <dbReference type="HAMAP-Rule" id="MF_00376"/>
    </source>
</evidence>
<comment type="similarity">
    <text evidence="3">Belongs to the CoaE family.</text>
</comment>
<protein>
    <recommendedName>
        <fullName evidence="3 4">Dephospho-CoA kinase</fullName>
        <ecNumber evidence="3 4">2.7.1.24</ecNumber>
    </recommendedName>
    <alternativeName>
        <fullName evidence="3">Dephosphocoenzyme A kinase</fullName>
    </alternativeName>
</protein>
<dbReference type="EMBL" id="JBHTON010000005">
    <property type="protein sequence ID" value="MFD1484152.1"/>
    <property type="molecule type" value="Genomic_DNA"/>
</dbReference>
<dbReference type="PANTHER" id="PTHR10695:SF46">
    <property type="entry name" value="BIFUNCTIONAL COENZYME A SYNTHASE-RELATED"/>
    <property type="match status" value="1"/>
</dbReference>
<comment type="function">
    <text evidence="3">Catalyzes the phosphorylation of the 3'-hydroxyl group of dephosphocoenzyme A to form coenzyme A.</text>
</comment>
<keyword evidence="1 3" id="KW-0547">Nucleotide-binding</keyword>
<evidence type="ECO:0000256" key="2">
    <source>
        <dbReference type="ARBA" id="ARBA00022840"/>
    </source>
</evidence>
<keyword evidence="3 5" id="KW-0418">Kinase</keyword>
<comment type="subcellular location">
    <subcellularLocation>
        <location evidence="3">Cytoplasm</location>
    </subcellularLocation>
</comment>
<evidence type="ECO:0000313" key="5">
    <source>
        <dbReference type="EMBL" id="MFD1484152.1"/>
    </source>
</evidence>
<name>A0ABW4E422_9LACO</name>
<dbReference type="PROSITE" id="PS51219">
    <property type="entry name" value="DPCK"/>
    <property type="match status" value="1"/>
</dbReference>
<dbReference type="RefSeq" id="WP_125748040.1">
    <property type="nucleotide sequence ID" value="NZ_JBHTON010000005.1"/>
</dbReference>
<gene>
    <name evidence="3 5" type="primary">coaE</name>
    <name evidence="5" type="ORF">ACFQ5J_02780</name>
</gene>
<keyword evidence="6" id="KW-1185">Reference proteome</keyword>